<dbReference type="InterPro" id="IPR001623">
    <property type="entry name" value="DnaJ_domain"/>
</dbReference>
<name>A0A420I8E1_9PEZI</name>
<dbReference type="Gene3D" id="1.10.287.110">
    <property type="entry name" value="DnaJ domain"/>
    <property type="match status" value="1"/>
</dbReference>
<accession>A0A420I8E1</accession>
<feature type="domain" description="J" evidence="3">
    <location>
        <begin position="62"/>
        <end position="142"/>
    </location>
</feature>
<keyword evidence="2" id="KW-1133">Transmembrane helix</keyword>
<keyword evidence="2" id="KW-0472">Membrane</keyword>
<dbReference type="STRING" id="212602.A0A420I8E1"/>
<evidence type="ECO:0000256" key="2">
    <source>
        <dbReference type="SAM" id="Phobius"/>
    </source>
</evidence>
<evidence type="ECO:0000256" key="1">
    <source>
        <dbReference type="SAM" id="MobiDB-lite"/>
    </source>
</evidence>
<evidence type="ECO:0000259" key="3">
    <source>
        <dbReference type="PROSITE" id="PS50076"/>
    </source>
</evidence>
<dbReference type="PROSITE" id="PS50076">
    <property type="entry name" value="DNAJ_2"/>
    <property type="match status" value="1"/>
</dbReference>
<dbReference type="Proteomes" id="UP000286134">
    <property type="component" value="Unassembled WGS sequence"/>
</dbReference>
<comment type="caution">
    <text evidence="4">The sequence shown here is derived from an EMBL/GenBank/DDBJ whole genome shotgun (WGS) entry which is preliminary data.</text>
</comment>
<dbReference type="SUPFAM" id="SSF46565">
    <property type="entry name" value="Chaperone J-domain"/>
    <property type="match status" value="1"/>
</dbReference>
<dbReference type="EMBL" id="MCFK01000069">
    <property type="protein sequence ID" value="RKF65977.1"/>
    <property type="molecule type" value="Genomic_DNA"/>
</dbReference>
<feature type="compositionally biased region" description="Gly residues" evidence="1">
    <location>
        <begin position="163"/>
        <end position="174"/>
    </location>
</feature>
<keyword evidence="2" id="KW-0812">Transmembrane</keyword>
<protein>
    <submittedName>
        <fullName evidence="4">Putative hsp40p co-chaperone</fullName>
    </submittedName>
</protein>
<evidence type="ECO:0000313" key="4">
    <source>
        <dbReference type="EMBL" id="RKF65977.1"/>
    </source>
</evidence>
<dbReference type="AlphaFoldDB" id="A0A420I8E1"/>
<feature type="transmembrane region" description="Helical" evidence="2">
    <location>
        <begin position="199"/>
        <end position="219"/>
    </location>
</feature>
<dbReference type="CDD" id="cd06257">
    <property type="entry name" value="DnaJ"/>
    <property type="match status" value="1"/>
</dbReference>
<keyword evidence="5" id="KW-1185">Reference proteome</keyword>
<sequence length="323" mass="37068">MLNKQTYLLLTCSSRRPFHSTSTSSKSALITPCSSTLHQTCRSYAKISKDQKNGSEIVYWPEVTSTNTIPTPYEIFNQKKHSPYSKQRFYELIKLYHPDRHELDSKVANLPPDTRLERYRLIIAANNILGDPVRRNAYDRYGAGWDGRPDIYKNRYASPNSGTSGGNRSYGGSDGPNQNATWEDWERWYARDAPPQDPIYFSNAAFVGIILTFAILGGIGQATRASSNSLSFIEQRNALHNKVSMDLTQIRKESLSCSLQEERIHRFIKSRNHIGYNPEESREENLRKLIESSDRCSQANLEIQSREYESKNHFNHRHHDSDG</sequence>
<feature type="region of interest" description="Disordered" evidence="1">
    <location>
        <begin position="156"/>
        <end position="176"/>
    </location>
</feature>
<reference evidence="4 5" key="1">
    <citation type="journal article" date="2018" name="BMC Genomics">
        <title>Comparative genome analyses reveal sequence features reflecting distinct modes of host-adaptation between dicot and monocot powdery mildew.</title>
        <authorList>
            <person name="Wu Y."/>
            <person name="Ma X."/>
            <person name="Pan Z."/>
            <person name="Kale S.D."/>
            <person name="Song Y."/>
            <person name="King H."/>
            <person name="Zhang Q."/>
            <person name="Presley C."/>
            <person name="Deng X."/>
            <person name="Wei C.I."/>
            <person name="Xiao S."/>
        </authorList>
    </citation>
    <scope>NUCLEOTIDE SEQUENCE [LARGE SCALE GENOMIC DNA]</scope>
    <source>
        <strain evidence="4">UMSG2</strain>
    </source>
</reference>
<proteinExistence type="predicted"/>
<evidence type="ECO:0000313" key="5">
    <source>
        <dbReference type="Proteomes" id="UP000286134"/>
    </source>
</evidence>
<organism evidence="4 5">
    <name type="scientific">Erysiphe neolycopersici</name>
    <dbReference type="NCBI Taxonomy" id="212602"/>
    <lineage>
        <taxon>Eukaryota</taxon>
        <taxon>Fungi</taxon>
        <taxon>Dikarya</taxon>
        <taxon>Ascomycota</taxon>
        <taxon>Pezizomycotina</taxon>
        <taxon>Leotiomycetes</taxon>
        <taxon>Erysiphales</taxon>
        <taxon>Erysiphaceae</taxon>
        <taxon>Erysiphe</taxon>
    </lineage>
</organism>
<dbReference type="OrthoDB" id="17458at2759"/>
<dbReference type="InterPro" id="IPR036869">
    <property type="entry name" value="J_dom_sf"/>
</dbReference>
<gene>
    <name evidence="4" type="ORF">OnM2_000014</name>
</gene>